<evidence type="ECO:0000313" key="2">
    <source>
        <dbReference type="EMBL" id="RPB13100.1"/>
    </source>
</evidence>
<protein>
    <submittedName>
        <fullName evidence="2">Uncharacterized protein</fullName>
    </submittedName>
</protein>
<dbReference type="InParanoid" id="A0A3N4KRF9"/>
<reference evidence="2 3" key="1">
    <citation type="journal article" date="2018" name="Nat. Ecol. Evol.">
        <title>Pezizomycetes genomes reveal the molecular basis of ectomycorrhizal truffle lifestyle.</title>
        <authorList>
            <person name="Murat C."/>
            <person name="Payen T."/>
            <person name="Noel B."/>
            <person name="Kuo A."/>
            <person name="Morin E."/>
            <person name="Chen J."/>
            <person name="Kohler A."/>
            <person name="Krizsan K."/>
            <person name="Balestrini R."/>
            <person name="Da Silva C."/>
            <person name="Montanini B."/>
            <person name="Hainaut M."/>
            <person name="Levati E."/>
            <person name="Barry K.W."/>
            <person name="Belfiori B."/>
            <person name="Cichocki N."/>
            <person name="Clum A."/>
            <person name="Dockter R.B."/>
            <person name="Fauchery L."/>
            <person name="Guy J."/>
            <person name="Iotti M."/>
            <person name="Le Tacon F."/>
            <person name="Lindquist E.A."/>
            <person name="Lipzen A."/>
            <person name="Malagnac F."/>
            <person name="Mello A."/>
            <person name="Molinier V."/>
            <person name="Miyauchi S."/>
            <person name="Poulain J."/>
            <person name="Riccioni C."/>
            <person name="Rubini A."/>
            <person name="Sitrit Y."/>
            <person name="Splivallo R."/>
            <person name="Traeger S."/>
            <person name="Wang M."/>
            <person name="Zifcakova L."/>
            <person name="Wipf D."/>
            <person name="Zambonelli A."/>
            <person name="Paolocci F."/>
            <person name="Nowrousian M."/>
            <person name="Ottonello S."/>
            <person name="Baldrian P."/>
            <person name="Spatafora J.W."/>
            <person name="Henrissat B."/>
            <person name="Nagy L.G."/>
            <person name="Aury J.M."/>
            <person name="Wincker P."/>
            <person name="Grigoriev I.V."/>
            <person name="Bonfante P."/>
            <person name="Martin F.M."/>
        </authorList>
    </citation>
    <scope>NUCLEOTIDE SEQUENCE [LARGE SCALE GENOMIC DNA]</scope>
    <source>
        <strain evidence="2 3">CCBAS932</strain>
    </source>
</reference>
<feature type="region of interest" description="Disordered" evidence="1">
    <location>
        <begin position="1"/>
        <end position="26"/>
    </location>
</feature>
<dbReference type="STRING" id="1392247.A0A3N4KRF9"/>
<feature type="compositionally biased region" description="Low complexity" evidence="1">
    <location>
        <begin position="10"/>
        <end position="24"/>
    </location>
</feature>
<evidence type="ECO:0000256" key="1">
    <source>
        <dbReference type="SAM" id="MobiDB-lite"/>
    </source>
</evidence>
<name>A0A3N4KRF9_9PEZI</name>
<gene>
    <name evidence="2" type="ORF">P167DRAFT_143739</name>
</gene>
<organism evidence="2 3">
    <name type="scientific">Morchella conica CCBAS932</name>
    <dbReference type="NCBI Taxonomy" id="1392247"/>
    <lineage>
        <taxon>Eukaryota</taxon>
        <taxon>Fungi</taxon>
        <taxon>Dikarya</taxon>
        <taxon>Ascomycota</taxon>
        <taxon>Pezizomycotina</taxon>
        <taxon>Pezizomycetes</taxon>
        <taxon>Pezizales</taxon>
        <taxon>Morchellaceae</taxon>
        <taxon>Morchella</taxon>
    </lineage>
</organism>
<sequence>MSGMSAISNSMSASGVASTGSSSKSGGGEFGGRFIEISGLLYGVLSIPDSRLPAYTLRWISWALSIVNTLIKMVVKRITSAAKFFLKKVLAVIEAVLSSINFGLLLAIKIIEFNTDSFPGKNNVHQGFKLLSSACDLGATLGNNFGILAVDPALKTKALAASTFATALWYSIEGGLVVSKLAHGEYNEIIAKIQ</sequence>
<evidence type="ECO:0000313" key="3">
    <source>
        <dbReference type="Proteomes" id="UP000277580"/>
    </source>
</evidence>
<dbReference type="AlphaFoldDB" id="A0A3N4KRF9"/>
<accession>A0A3N4KRF9</accession>
<dbReference type="EMBL" id="ML119125">
    <property type="protein sequence ID" value="RPB13100.1"/>
    <property type="molecule type" value="Genomic_DNA"/>
</dbReference>
<proteinExistence type="predicted"/>
<dbReference type="OrthoDB" id="3235083at2759"/>
<dbReference type="Proteomes" id="UP000277580">
    <property type="component" value="Unassembled WGS sequence"/>
</dbReference>
<keyword evidence="3" id="KW-1185">Reference proteome</keyword>